<dbReference type="AlphaFoldDB" id="A0A9X0CGI8"/>
<dbReference type="Gene3D" id="3.10.100.10">
    <property type="entry name" value="Mannose-Binding Protein A, subunit A"/>
    <property type="match status" value="1"/>
</dbReference>
<comment type="caution">
    <text evidence="2">The sequence shown here is derived from an EMBL/GenBank/DDBJ whole genome shotgun (WGS) entry which is preliminary data.</text>
</comment>
<dbReference type="SUPFAM" id="SSF56436">
    <property type="entry name" value="C-type lectin-like"/>
    <property type="match status" value="1"/>
</dbReference>
<dbReference type="SMART" id="SM00034">
    <property type="entry name" value="CLECT"/>
    <property type="match status" value="1"/>
</dbReference>
<name>A0A9X0CGI8_9CNID</name>
<evidence type="ECO:0000259" key="1">
    <source>
        <dbReference type="PROSITE" id="PS50041"/>
    </source>
</evidence>
<accession>A0A9X0CGI8</accession>
<dbReference type="PROSITE" id="PS50041">
    <property type="entry name" value="C_TYPE_LECTIN_2"/>
    <property type="match status" value="1"/>
</dbReference>
<dbReference type="OrthoDB" id="5986807at2759"/>
<evidence type="ECO:0000313" key="2">
    <source>
        <dbReference type="EMBL" id="KAJ7339430.1"/>
    </source>
</evidence>
<proteinExistence type="predicted"/>
<dbReference type="InterPro" id="IPR016187">
    <property type="entry name" value="CTDL_fold"/>
</dbReference>
<dbReference type="InterPro" id="IPR050111">
    <property type="entry name" value="C-type_lectin/snaclec_domain"/>
</dbReference>
<dbReference type="EMBL" id="MU827779">
    <property type="protein sequence ID" value="KAJ7339430.1"/>
    <property type="molecule type" value="Genomic_DNA"/>
</dbReference>
<feature type="domain" description="C-type lectin" evidence="1">
    <location>
        <begin position="56"/>
        <end position="183"/>
    </location>
</feature>
<gene>
    <name evidence="2" type="ORF">OS493_005828</name>
</gene>
<dbReference type="InterPro" id="IPR016186">
    <property type="entry name" value="C-type_lectin-like/link_sf"/>
</dbReference>
<dbReference type="CDD" id="cd00037">
    <property type="entry name" value="CLECT"/>
    <property type="match status" value="1"/>
</dbReference>
<dbReference type="Pfam" id="PF00059">
    <property type="entry name" value="Lectin_C"/>
    <property type="match status" value="1"/>
</dbReference>
<keyword evidence="3" id="KW-1185">Reference proteome</keyword>
<evidence type="ECO:0000313" key="3">
    <source>
        <dbReference type="Proteomes" id="UP001163046"/>
    </source>
</evidence>
<organism evidence="2 3">
    <name type="scientific">Desmophyllum pertusum</name>
    <dbReference type="NCBI Taxonomy" id="174260"/>
    <lineage>
        <taxon>Eukaryota</taxon>
        <taxon>Metazoa</taxon>
        <taxon>Cnidaria</taxon>
        <taxon>Anthozoa</taxon>
        <taxon>Hexacorallia</taxon>
        <taxon>Scleractinia</taxon>
        <taxon>Caryophylliina</taxon>
        <taxon>Caryophylliidae</taxon>
        <taxon>Desmophyllum</taxon>
    </lineage>
</organism>
<dbReference type="PANTHER" id="PTHR22803">
    <property type="entry name" value="MANNOSE, PHOSPHOLIPASE, LECTIN RECEPTOR RELATED"/>
    <property type="match status" value="1"/>
</dbReference>
<protein>
    <recommendedName>
        <fullName evidence="1">C-type lectin domain-containing protein</fullName>
    </recommendedName>
</protein>
<reference evidence="2" key="1">
    <citation type="submission" date="2023-01" db="EMBL/GenBank/DDBJ databases">
        <title>Genome assembly of the deep-sea coral Lophelia pertusa.</title>
        <authorList>
            <person name="Herrera S."/>
            <person name="Cordes E."/>
        </authorList>
    </citation>
    <scope>NUCLEOTIDE SEQUENCE</scope>
    <source>
        <strain evidence="2">USNM1676648</strain>
        <tissue evidence="2">Polyp</tissue>
    </source>
</reference>
<dbReference type="Proteomes" id="UP001163046">
    <property type="component" value="Unassembled WGS sequence"/>
</dbReference>
<dbReference type="InterPro" id="IPR001304">
    <property type="entry name" value="C-type_lectin-like"/>
</dbReference>
<sequence>MPNYRMEFRHFFPFSRSSSNGFDQEKRIESDNSVLKTNMDFEYTLGGYCRYGWEKFDSFCYLTSSRSMTWHQAQQYCRRMGGVGAALVKITSERENEFVLALARKKVSSRRSVWIGLMWNSAAFYWSDYSVPAYKLWAPGEPNGKAREPCSNMWTGQTSMLPTRASGYWNDRPCGVLAHGHCGLVCKALS</sequence>